<dbReference type="EMBL" id="LXQA010429779">
    <property type="protein sequence ID" value="MCI51294.1"/>
    <property type="molecule type" value="Genomic_DNA"/>
</dbReference>
<sequence>MIKNPLIIIELKSNPKEEKKAPNSAIFINNKTLQDRELIFQKLFPAEIKEDEGDIVGSSSKKLKMTEKK</sequence>
<organism evidence="1 2">
    <name type="scientific">Trifolium medium</name>
    <dbReference type="NCBI Taxonomy" id="97028"/>
    <lineage>
        <taxon>Eukaryota</taxon>
        <taxon>Viridiplantae</taxon>
        <taxon>Streptophyta</taxon>
        <taxon>Embryophyta</taxon>
        <taxon>Tracheophyta</taxon>
        <taxon>Spermatophyta</taxon>
        <taxon>Magnoliopsida</taxon>
        <taxon>eudicotyledons</taxon>
        <taxon>Gunneridae</taxon>
        <taxon>Pentapetalae</taxon>
        <taxon>rosids</taxon>
        <taxon>fabids</taxon>
        <taxon>Fabales</taxon>
        <taxon>Fabaceae</taxon>
        <taxon>Papilionoideae</taxon>
        <taxon>50 kb inversion clade</taxon>
        <taxon>NPAAA clade</taxon>
        <taxon>Hologalegina</taxon>
        <taxon>IRL clade</taxon>
        <taxon>Trifolieae</taxon>
        <taxon>Trifolium</taxon>
    </lineage>
</organism>
<protein>
    <submittedName>
        <fullName evidence="1">Uncharacterized protein</fullName>
    </submittedName>
</protein>
<dbReference type="AlphaFoldDB" id="A0A392SSV0"/>
<comment type="caution">
    <text evidence="1">The sequence shown here is derived from an EMBL/GenBank/DDBJ whole genome shotgun (WGS) entry which is preliminary data.</text>
</comment>
<accession>A0A392SSV0</accession>
<name>A0A392SSV0_9FABA</name>
<proteinExistence type="predicted"/>
<evidence type="ECO:0000313" key="2">
    <source>
        <dbReference type="Proteomes" id="UP000265520"/>
    </source>
</evidence>
<evidence type="ECO:0000313" key="1">
    <source>
        <dbReference type="EMBL" id="MCI51294.1"/>
    </source>
</evidence>
<dbReference type="Proteomes" id="UP000265520">
    <property type="component" value="Unassembled WGS sequence"/>
</dbReference>
<reference evidence="1 2" key="1">
    <citation type="journal article" date="2018" name="Front. Plant Sci.">
        <title>Red Clover (Trifolium pratense) and Zigzag Clover (T. medium) - A Picture of Genomic Similarities and Differences.</title>
        <authorList>
            <person name="Dluhosova J."/>
            <person name="Istvanek J."/>
            <person name="Nedelnik J."/>
            <person name="Repkova J."/>
        </authorList>
    </citation>
    <scope>NUCLEOTIDE SEQUENCE [LARGE SCALE GENOMIC DNA]</scope>
    <source>
        <strain evidence="2">cv. 10/8</strain>
        <tissue evidence="1">Leaf</tissue>
    </source>
</reference>
<feature type="non-terminal residue" evidence="1">
    <location>
        <position position="69"/>
    </location>
</feature>
<keyword evidence="2" id="KW-1185">Reference proteome</keyword>